<evidence type="ECO:0000256" key="3">
    <source>
        <dbReference type="ARBA" id="ARBA00022723"/>
    </source>
</evidence>
<dbReference type="GO" id="GO:0020037">
    <property type="term" value="F:heme binding"/>
    <property type="evidence" value="ECO:0007669"/>
    <property type="project" value="InterPro"/>
</dbReference>
<feature type="signal peptide" evidence="8">
    <location>
        <begin position="1"/>
        <end position="19"/>
    </location>
</feature>
<dbReference type="EMBL" id="QZWZ01000041">
    <property type="protein sequence ID" value="RJT29629.1"/>
    <property type="molecule type" value="Genomic_DNA"/>
</dbReference>
<dbReference type="PIRSF" id="PIRSF000027">
    <property type="entry name" value="Cytc_c_prime"/>
    <property type="match status" value="1"/>
</dbReference>
<dbReference type="Gene3D" id="1.20.120.10">
    <property type="entry name" value="Cytochrome c/b562"/>
    <property type="match status" value="1"/>
</dbReference>
<evidence type="ECO:0000256" key="6">
    <source>
        <dbReference type="PIRSR" id="PIRSR000027-1"/>
    </source>
</evidence>
<dbReference type="AlphaFoldDB" id="A0A3A5K5E5"/>
<evidence type="ECO:0000256" key="8">
    <source>
        <dbReference type="SAM" id="SignalP"/>
    </source>
</evidence>
<dbReference type="Proteomes" id="UP000272706">
    <property type="component" value="Unassembled WGS sequence"/>
</dbReference>
<dbReference type="InterPro" id="IPR012127">
    <property type="entry name" value="Cyt_c_prime"/>
</dbReference>
<dbReference type="InterPro" id="IPR002321">
    <property type="entry name" value="Cyt_c_II"/>
</dbReference>
<dbReference type="PROSITE" id="PS51009">
    <property type="entry name" value="CYTCII"/>
    <property type="match status" value="1"/>
</dbReference>
<keyword evidence="4" id="KW-0249">Electron transport</keyword>
<proteinExistence type="predicted"/>
<organism evidence="9 10">
    <name type="scientific">Mesorhizobium waimense</name>
    <dbReference type="NCBI Taxonomy" id="1300307"/>
    <lineage>
        <taxon>Bacteria</taxon>
        <taxon>Pseudomonadati</taxon>
        <taxon>Pseudomonadota</taxon>
        <taxon>Alphaproteobacteria</taxon>
        <taxon>Hyphomicrobiales</taxon>
        <taxon>Phyllobacteriaceae</taxon>
        <taxon>Mesorhizobium</taxon>
    </lineage>
</organism>
<gene>
    <name evidence="9" type="ORF">D3227_31655</name>
</gene>
<evidence type="ECO:0000256" key="7">
    <source>
        <dbReference type="PIRSR" id="PIRSR000027-2"/>
    </source>
</evidence>
<feature type="binding site" description="covalent" evidence="7">
    <location>
        <position position="133"/>
    </location>
    <ligand>
        <name>heme c</name>
        <dbReference type="ChEBI" id="CHEBI:61717"/>
    </ligand>
</feature>
<dbReference type="GO" id="GO:0009055">
    <property type="term" value="F:electron transfer activity"/>
    <property type="evidence" value="ECO:0007669"/>
    <property type="project" value="InterPro"/>
</dbReference>
<comment type="caution">
    <text evidence="9">The sequence shown here is derived from an EMBL/GenBank/DDBJ whole genome shotgun (WGS) entry which is preliminary data.</text>
</comment>
<evidence type="ECO:0000313" key="10">
    <source>
        <dbReference type="Proteomes" id="UP000272706"/>
    </source>
</evidence>
<keyword evidence="10" id="KW-1185">Reference proteome</keyword>
<feature type="binding site" description="axial binding residue" evidence="6">
    <location>
        <position position="137"/>
    </location>
    <ligand>
        <name>heme c</name>
        <dbReference type="ChEBI" id="CHEBI:61717"/>
    </ligand>
    <ligandPart>
        <name>Fe</name>
        <dbReference type="ChEBI" id="CHEBI:18248"/>
    </ligandPart>
</feature>
<keyword evidence="5 6" id="KW-0408">Iron</keyword>
<dbReference type="SUPFAM" id="SSF47175">
    <property type="entry name" value="Cytochromes"/>
    <property type="match status" value="1"/>
</dbReference>
<dbReference type="GO" id="GO:0005506">
    <property type="term" value="F:iron ion binding"/>
    <property type="evidence" value="ECO:0007669"/>
    <property type="project" value="InterPro"/>
</dbReference>
<feature type="binding site" description="covalent" evidence="7">
    <location>
        <position position="136"/>
    </location>
    <ligand>
        <name>heme c</name>
        <dbReference type="ChEBI" id="CHEBI:61717"/>
    </ligand>
</feature>
<feature type="chain" id="PRO_5017382457" evidence="8">
    <location>
        <begin position="20"/>
        <end position="145"/>
    </location>
</feature>
<keyword evidence="1" id="KW-0813">Transport</keyword>
<accession>A0A3A5K5E5</accession>
<protein>
    <submittedName>
        <fullName evidence="9">Cytochrome c</fullName>
    </submittedName>
</protein>
<evidence type="ECO:0000256" key="1">
    <source>
        <dbReference type="ARBA" id="ARBA00022448"/>
    </source>
</evidence>
<dbReference type="Pfam" id="PF01322">
    <property type="entry name" value="Cytochrom_C_2"/>
    <property type="match status" value="1"/>
</dbReference>
<reference evidence="9 10" key="1">
    <citation type="submission" date="2018-09" db="EMBL/GenBank/DDBJ databases">
        <title>Mesorhizobium carmichaelinearum sp. nov. isolated from Carmichaelinea spp. root nodules in New Zealand.</title>
        <authorList>
            <person name="De Meyer S.E."/>
        </authorList>
    </citation>
    <scope>NUCLEOTIDE SEQUENCE [LARGE SCALE GENOMIC DNA]</scope>
    <source>
        <strain evidence="9 10">ICMP19557</strain>
    </source>
</reference>
<evidence type="ECO:0000256" key="5">
    <source>
        <dbReference type="ARBA" id="ARBA00023004"/>
    </source>
</evidence>
<comment type="PTM">
    <text evidence="7">Binds 1 heme group per subunit.</text>
</comment>
<dbReference type="GO" id="GO:0042597">
    <property type="term" value="C:periplasmic space"/>
    <property type="evidence" value="ECO:0007669"/>
    <property type="project" value="InterPro"/>
</dbReference>
<name>A0A3A5K5E5_9HYPH</name>
<evidence type="ECO:0000256" key="4">
    <source>
        <dbReference type="ARBA" id="ARBA00022982"/>
    </source>
</evidence>
<dbReference type="GO" id="GO:0022900">
    <property type="term" value="P:electron transport chain"/>
    <property type="evidence" value="ECO:0007669"/>
    <property type="project" value="InterPro"/>
</dbReference>
<dbReference type="InterPro" id="IPR010980">
    <property type="entry name" value="Cyt_c/b562"/>
</dbReference>
<evidence type="ECO:0000313" key="9">
    <source>
        <dbReference type="EMBL" id="RJT29629.1"/>
    </source>
</evidence>
<evidence type="ECO:0000256" key="2">
    <source>
        <dbReference type="ARBA" id="ARBA00022617"/>
    </source>
</evidence>
<keyword evidence="3 6" id="KW-0479">Metal-binding</keyword>
<sequence length="145" mass="15385">MKLAAVTLAAVLAAGAALAHKGATGIVAERMAAMKDMSRELKAIGDMFGGHAPFDAAAVARHADSNCHRTAILFPPGSADHHSKALPAIWERPEAFQEAMQALHNATEKFAATAPLGDRDALAASFEQIRKICNGCHERFRSPEN</sequence>
<keyword evidence="8" id="KW-0732">Signal</keyword>
<keyword evidence="2 7" id="KW-0349">Heme</keyword>